<dbReference type="AlphaFoldDB" id="X1A7Q2"/>
<dbReference type="InterPro" id="IPR053747">
    <property type="entry name" value="Fluoresc_Recovery_Reg"/>
</dbReference>
<comment type="caution">
    <text evidence="1">The sequence shown here is derived from an EMBL/GenBank/DDBJ whole genome shotgun (WGS) entry which is preliminary data.</text>
</comment>
<sequence length="97" mass="11257">LSSVLLQRASQRALDRIHGIIAESKEEPHKKYLRLWHVLRTDDNQIAYMFDDMKRSNAYLKLLAMVNNNLLTSDEINAFTKETREKLKTIADANKAL</sequence>
<dbReference type="EMBL" id="BART01010856">
    <property type="protein sequence ID" value="GAG77744.1"/>
    <property type="molecule type" value="Genomic_DNA"/>
</dbReference>
<reference evidence="1" key="1">
    <citation type="journal article" date="2014" name="Front. Microbiol.">
        <title>High frequency of phylogenetically diverse reductive dehalogenase-homologous genes in deep subseafloor sedimentary metagenomes.</title>
        <authorList>
            <person name="Kawai M."/>
            <person name="Futagami T."/>
            <person name="Toyoda A."/>
            <person name="Takaki Y."/>
            <person name="Nishi S."/>
            <person name="Hori S."/>
            <person name="Arai W."/>
            <person name="Tsubouchi T."/>
            <person name="Morono Y."/>
            <person name="Uchiyama I."/>
            <person name="Ito T."/>
            <person name="Fujiyama A."/>
            <person name="Inagaki F."/>
            <person name="Takami H."/>
        </authorList>
    </citation>
    <scope>NUCLEOTIDE SEQUENCE</scope>
    <source>
        <strain evidence="1">Expedition CK06-06</strain>
    </source>
</reference>
<dbReference type="Gene3D" id="6.10.140.1840">
    <property type="match status" value="1"/>
</dbReference>
<proteinExistence type="predicted"/>
<accession>X1A7Q2</accession>
<name>X1A7Q2_9ZZZZ</name>
<feature type="non-terminal residue" evidence="1">
    <location>
        <position position="1"/>
    </location>
</feature>
<gene>
    <name evidence="1" type="ORF">S01H4_23410</name>
</gene>
<organism evidence="1">
    <name type="scientific">marine sediment metagenome</name>
    <dbReference type="NCBI Taxonomy" id="412755"/>
    <lineage>
        <taxon>unclassified sequences</taxon>
        <taxon>metagenomes</taxon>
        <taxon>ecological metagenomes</taxon>
    </lineage>
</organism>
<protein>
    <submittedName>
        <fullName evidence="1">Uncharacterized protein</fullName>
    </submittedName>
</protein>
<evidence type="ECO:0000313" key="1">
    <source>
        <dbReference type="EMBL" id="GAG77744.1"/>
    </source>
</evidence>